<keyword evidence="4 8" id="KW-0812">Transmembrane</keyword>
<dbReference type="PROSITE" id="PS00457">
    <property type="entry name" value="NA_SOLUT_SYMP_2"/>
    <property type="match status" value="1"/>
</dbReference>
<comment type="similarity">
    <text evidence="2">Belongs to the ammonia transporter channel (TC 1.A.11.2) family.</text>
</comment>
<evidence type="ECO:0000256" key="8">
    <source>
        <dbReference type="SAM" id="Phobius"/>
    </source>
</evidence>
<feature type="transmembrane region" description="Helical" evidence="8">
    <location>
        <begin position="270"/>
        <end position="295"/>
    </location>
</feature>
<evidence type="ECO:0000256" key="7">
    <source>
        <dbReference type="ARBA" id="ARBA00023177"/>
    </source>
</evidence>
<evidence type="ECO:0000313" key="11">
    <source>
        <dbReference type="Proteomes" id="UP001211907"/>
    </source>
</evidence>
<dbReference type="EMBL" id="JADGJH010001012">
    <property type="protein sequence ID" value="KAJ3119935.1"/>
    <property type="molecule type" value="Genomic_DNA"/>
</dbReference>
<organism evidence="10 11">
    <name type="scientific">Physocladia obscura</name>
    <dbReference type="NCBI Taxonomy" id="109957"/>
    <lineage>
        <taxon>Eukaryota</taxon>
        <taxon>Fungi</taxon>
        <taxon>Fungi incertae sedis</taxon>
        <taxon>Chytridiomycota</taxon>
        <taxon>Chytridiomycota incertae sedis</taxon>
        <taxon>Chytridiomycetes</taxon>
        <taxon>Chytridiales</taxon>
        <taxon>Chytriomycetaceae</taxon>
        <taxon>Physocladia</taxon>
    </lineage>
</organism>
<dbReference type="Gene3D" id="1.10.3430.10">
    <property type="entry name" value="Ammonium transporter AmtB like domains"/>
    <property type="match status" value="1"/>
</dbReference>
<keyword evidence="3" id="KW-0813">Transport</keyword>
<dbReference type="GO" id="GO:0008519">
    <property type="term" value="F:ammonium channel activity"/>
    <property type="evidence" value="ECO:0007669"/>
    <property type="project" value="InterPro"/>
</dbReference>
<evidence type="ECO:0000259" key="9">
    <source>
        <dbReference type="Pfam" id="PF00909"/>
    </source>
</evidence>
<feature type="transmembrane region" description="Helical" evidence="8">
    <location>
        <begin position="232"/>
        <end position="258"/>
    </location>
</feature>
<feature type="domain" description="Ammonium transporter AmtB-like" evidence="9">
    <location>
        <begin position="17"/>
        <end position="412"/>
    </location>
</feature>
<comment type="subcellular location">
    <subcellularLocation>
        <location evidence="1">Membrane</location>
        <topology evidence="1">Multi-pass membrane protein</topology>
    </subcellularLocation>
</comment>
<feature type="transmembrane region" description="Helical" evidence="8">
    <location>
        <begin position="144"/>
        <end position="164"/>
    </location>
</feature>
<evidence type="ECO:0000313" key="10">
    <source>
        <dbReference type="EMBL" id="KAJ3119935.1"/>
    </source>
</evidence>
<dbReference type="Pfam" id="PF00909">
    <property type="entry name" value="Ammonium_transp"/>
    <property type="match status" value="1"/>
</dbReference>
<evidence type="ECO:0000256" key="1">
    <source>
        <dbReference type="ARBA" id="ARBA00004141"/>
    </source>
</evidence>
<protein>
    <recommendedName>
        <fullName evidence="9">Ammonium transporter AmtB-like domain-containing protein</fullName>
    </recommendedName>
</protein>
<dbReference type="InterPro" id="IPR029020">
    <property type="entry name" value="Ammonium/urea_transptr"/>
</dbReference>
<keyword evidence="6 8" id="KW-0472">Membrane</keyword>
<dbReference type="InterPro" id="IPR001905">
    <property type="entry name" value="Ammonium_transpt"/>
</dbReference>
<keyword evidence="11" id="KW-1185">Reference proteome</keyword>
<feature type="transmembrane region" description="Helical" evidence="8">
    <location>
        <begin position="203"/>
        <end position="220"/>
    </location>
</feature>
<keyword evidence="5 8" id="KW-1133">Transmembrane helix</keyword>
<dbReference type="PANTHER" id="PTHR43029:SF10">
    <property type="entry name" value="AMMONIUM TRANSPORTER MEP2"/>
    <property type="match status" value="1"/>
</dbReference>
<evidence type="ECO:0000256" key="5">
    <source>
        <dbReference type="ARBA" id="ARBA00022989"/>
    </source>
</evidence>
<proteinExistence type="inferred from homology"/>
<reference evidence="10" key="1">
    <citation type="submission" date="2020-05" db="EMBL/GenBank/DDBJ databases">
        <title>Phylogenomic resolution of chytrid fungi.</title>
        <authorList>
            <person name="Stajich J.E."/>
            <person name="Amses K."/>
            <person name="Simmons R."/>
            <person name="Seto K."/>
            <person name="Myers J."/>
            <person name="Bonds A."/>
            <person name="Quandt C.A."/>
            <person name="Barry K."/>
            <person name="Liu P."/>
            <person name="Grigoriev I."/>
            <person name="Longcore J.E."/>
            <person name="James T.Y."/>
        </authorList>
    </citation>
    <scope>NUCLEOTIDE SEQUENCE</scope>
    <source>
        <strain evidence="10">JEL0513</strain>
    </source>
</reference>
<feature type="transmembrane region" description="Helical" evidence="8">
    <location>
        <begin position="366"/>
        <end position="390"/>
    </location>
</feature>
<feature type="transmembrane region" description="Helical" evidence="8">
    <location>
        <begin position="20"/>
        <end position="41"/>
    </location>
</feature>
<dbReference type="SUPFAM" id="SSF111352">
    <property type="entry name" value="Ammonium transporter"/>
    <property type="match status" value="1"/>
</dbReference>
<sequence length="449" mass="47879">MSDWNATTPWLNKGDNAWQLTTATFVGLQSVPGLMVFYAGVVKKKWAVNSAFMAFYAFAAVMICWVCWVYEMSFGEQWVPFLGKPGAVSTLSIRGALSQAQFPASGATMAFPMATMAYFQFVFAAITLILIAGSWLARMNFIAWMIFVPLWLTFSYSVCCFSIWGGGWLAQMGILDFAGGYVGAWIIGPRLKQDREDFEPNNIPMMLVGAGLLWLGWNGFNGGGPFNAGADAGLAVLNTNIATVMSLLTWTILDAIFFKKPSIIGACQGMITGLVVITPGAGLVAGWGALAMGALSGSIPWLSMNILGKTKLFALHVDDALGVFHTHAVAGFLGGILTGVFATVEGCEAFALTNPGGAVAGNWRQVYLLFVVAVNLVVTPIILYAIGLVVPLRMSEEDLLIGDAASHGEDAYAFYHDGAHEIDLARTASAGSLLRLSGHAPPEIAALKL</sequence>
<gene>
    <name evidence="10" type="ORF">HK100_000104</name>
</gene>
<dbReference type="GO" id="GO:0005886">
    <property type="term" value="C:plasma membrane"/>
    <property type="evidence" value="ECO:0007669"/>
    <property type="project" value="TreeGrafter"/>
</dbReference>
<evidence type="ECO:0000256" key="6">
    <source>
        <dbReference type="ARBA" id="ARBA00023136"/>
    </source>
</evidence>
<dbReference type="InterPro" id="IPR024041">
    <property type="entry name" value="NH4_transpt_AmtB-like_dom"/>
</dbReference>
<dbReference type="Proteomes" id="UP001211907">
    <property type="component" value="Unassembled WGS sequence"/>
</dbReference>
<feature type="transmembrane region" description="Helical" evidence="8">
    <location>
        <begin position="53"/>
        <end position="71"/>
    </location>
</feature>
<evidence type="ECO:0000256" key="3">
    <source>
        <dbReference type="ARBA" id="ARBA00022448"/>
    </source>
</evidence>
<comment type="caution">
    <text evidence="10">The sequence shown here is derived from an EMBL/GenBank/DDBJ whole genome shotgun (WGS) entry which is preliminary data.</text>
</comment>
<feature type="transmembrane region" description="Helical" evidence="8">
    <location>
        <begin position="117"/>
        <end position="137"/>
    </location>
</feature>
<dbReference type="AlphaFoldDB" id="A0AAD5T4U0"/>
<name>A0AAD5T4U0_9FUNG</name>
<dbReference type="PANTHER" id="PTHR43029">
    <property type="entry name" value="AMMONIUM TRANSPORTER MEP2"/>
    <property type="match status" value="1"/>
</dbReference>
<keyword evidence="7" id="KW-0924">Ammonia transport</keyword>
<accession>A0AAD5T4U0</accession>
<dbReference type="InterPro" id="IPR018212">
    <property type="entry name" value="Na/solute_symporter_CS"/>
</dbReference>
<evidence type="ECO:0000256" key="4">
    <source>
        <dbReference type="ARBA" id="ARBA00022692"/>
    </source>
</evidence>
<feature type="transmembrane region" description="Helical" evidence="8">
    <location>
        <begin position="170"/>
        <end position="191"/>
    </location>
</feature>
<evidence type="ECO:0000256" key="2">
    <source>
        <dbReference type="ARBA" id="ARBA00005887"/>
    </source>
</evidence>